<feature type="compositionally biased region" description="Basic and acidic residues" evidence="1">
    <location>
        <begin position="95"/>
        <end position="108"/>
    </location>
</feature>
<feature type="region of interest" description="Disordered" evidence="1">
    <location>
        <begin position="341"/>
        <end position="365"/>
    </location>
</feature>
<comment type="caution">
    <text evidence="2">The sequence shown here is derived from an EMBL/GenBank/DDBJ whole genome shotgun (WGS) entry which is preliminary data.</text>
</comment>
<protein>
    <submittedName>
        <fullName evidence="2">Circumsporozoite protein-like protein</fullName>
    </submittedName>
</protein>
<sequence length="365" mass="41697">MIIFTAKVNIWSCKKLVNTFSGDNGCRLVSISLYVSPYWIRKFGIPVKRFPPLKDEVDSLDPIIPHFSRVVALFQRLQRIEEFLTKLWQSSTRSVRTEDQPVDVRTEDQPVGVRTEDQPVGVRTEDQPVGVRTEDQPVGVRTEDQPVGVRTEDQPVGVRTEDQPVGVRTEDQPVGVRTEDQPVDVRKVGLPDHIILPKDVPWLIAYSLAVCVELILYKNKNNKIFMHSLPRMWEKYFNENLKHLCDEARFTEDHLKAAIGGLKCPEKFLDEFIAANKNDYDNIEDKFYEYAKRNCAVESPEFSKFIVKRSLPKRLAFLNMKVKFKGICKCVENEDPEERPLLASPSSCSSNSSQTSSSNSMTTTV</sequence>
<feature type="compositionally biased region" description="Low complexity" evidence="1">
    <location>
        <begin position="344"/>
        <end position="365"/>
    </location>
</feature>
<dbReference type="AlphaFoldDB" id="A0A8T0EFH5"/>
<organism evidence="2 3">
    <name type="scientific">Argiope bruennichi</name>
    <name type="common">Wasp spider</name>
    <name type="synonym">Aranea bruennichi</name>
    <dbReference type="NCBI Taxonomy" id="94029"/>
    <lineage>
        <taxon>Eukaryota</taxon>
        <taxon>Metazoa</taxon>
        <taxon>Ecdysozoa</taxon>
        <taxon>Arthropoda</taxon>
        <taxon>Chelicerata</taxon>
        <taxon>Arachnida</taxon>
        <taxon>Araneae</taxon>
        <taxon>Araneomorphae</taxon>
        <taxon>Entelegynae</taxon>
        <taxon>Araneoidea</taxon>
        <taxon>Araneidae</taxon>
        <taxon>Argiope</taxon>
    </lineage>
</organism>
<evidence type="ECO:0000313" key="2">
    <source>
        <dbReference type="EMBL" id="KAF8771766.1"/>
    </source>
</evidence>
<evidence type="ECO:0000256" key="1">
    <source>
        <dbReference type="SAM" id="MobiDB-lite"/>
    </source>
</evidence>
<dbReference type="EMBL" id="JABXBU010002228">
    <property type="protein sequence ID" value="KAF8771766.1"/>
    <property type="molecule type" value="Genomic_DNA"/>
</dbReference>
<reference evidence="2" key="1">
    <citation type="journal article" date="2020" name="bioRxiv">
        <title>Chromosome-level reference genome of the European wasp spider Argiope bruennichi: a resource for studies on range expansion and evolutionary adaptation.</title>
        <authorList>
            <person name="Sheffer M.M."/>
            <person name="Hoppe A."/>
            <person name="Krehenwinkel H."/>
            <person name="Uhl G."/>
            <person name="Kuss A.W."/>
            <person name="Jensen L."/>
            <person name="Jensen C."/>
            <person name="Gillespie R.G."/>
            <person name="Hoff K.J."/>
            <person name="Prost S."/>
        </authorList>
    </citation>
    <scope>NUCLEOTIDE SEQUENCE</scope>
</reference>
<dbReference type="Proteomes" id="UP000807504">
    <property type="component" value="Unassembled WGS sequence"/>
</dbReference>
<feature type="region of interest" description="Disordered" evidence="1">
    <location>
        <begin position="95"/>
        <end position="145"/>
    </location>
</feature>
<keyword evidence="3" id="KW-1185">Reference proteome</keyword>
<reference evidence="2" key="2">
    <citation type="submission" date="2020-06" db="EMBL/GenBank/DDBJ databases">
        <authorList>
            <person name="Sheffer M."/>
        </authorList>
    </citation>
    <scope>NUCLEOTIDE SEQUENCE</scope>
</reference>
<evidence type="ECO:0000313" key="3">
    <source>
        <dbReference type="Proteomes" id="UP000807504"/>
    </source>
</evidence>
<proteinExistence type="predicted"/>
<name>A0A8T0EFH5_ARGBR</name>
<gene>
    <name evidence="2" type="ORF">HNY73_019141</name>
</gene>
<accession>A0A8T0EFH5</accession>